<name>X1J036_9ZZZZ</name>
<sequence>PVLAPEAPTTTFLSFEKAVESRGYLQGFSCKVRIFLIIFLQI</sequence>
<accession>X1J036</accession>
<comment type="caution">
    <text evidence="1">The sequence shown here is derived from an EMBL/GenBank/DDBJ whole genome shotgun (WGS) entry which is preliminary data.</text>
</comment>
<dbReference type="EMBL" id="BARU01029078">
    <property type="protein sequence ID" value="GAH63163.1"/>
    <property type="molecule type" value="Genomic_DNA"/>
</dbReference>
<feature type="non-terminal residue" evidence="1">
    <location>
        <position position="1"/>
    </location>
</feature>
<protein>
    <submittedName>
        <fullName evidence="1">Uncharacterized protein</fullName>
    </submittedName>
</protein>
<proteinExistence type="predicted"/>
<reference evidence="1" key="1">
    <citation type="journal article" date="2014" name="Front. Microbiol.">
        <title>High frequency of phylogenetically diverse reductive dehalogenase-homologous genes in deep subseafloor sedimentary metagenomes.</title>
        <authorList>
            <person name="Kawai M."/>
            <person name="Futagami T."/>
            <person name="Toyoda A."/>
            <person name="Takaki Y."/>
            <person name="Nishi S."/>
            <person name="Hori S."/>
            <person name="Arai W."/>
            <person name="Tsubouchi T."/>
            <person name="Morono Y."/>
            <person name="Uchiyama I."/>
            <person name="Ito T."/>
            <person name="Fujiyama A."/>
            <person name="Inagaki F."/>
            <person name="Takami H."/>
        </authorList>
    </citation>
    <scope>NUCLEOTIDE SEQUENCE</scope>
    <source>
        <strain evidence="1">Expedition CK06-06</strain>
    </source>
</reference>
<organism evidence="1">
    <name type="scientific">marine sediment metagenome</name>
    <dbReference type="NCBI Taxonomy" id="412755"/>
    <lineage>
        <taxon>unclassified sequences</taxon>
        <taxon>metagenomes</taxon>
        <taxon>ecological metagenomes</taxon>
    </lineage>
</organism>
<gene>
    <name evidence="1" type="ORF">S03H2_46326</name>
</gene>
<evidence type="ECO:0000313" key="1">
    <source>
        <dbReference type="EMBL" id="GAH63163.1"/>
    </source>
</evidence>
<dbReference type="AlphaFoldDB" id="X1J036"/>